<sequence>MRRIDAIGVTLGVFAAGGLAYIALKVAGLDNLEAGVWSQLLLVGGLIGWLLSYVFRVMGKKMTYHQQRSAYEEAFWQKKLDELSPEELEKLQAELEKEEKINS</sequence>
<keyword evidence="1" id="KW-0472">Membrane</keyword>
<accession>A0A9X5EA48</accession>
<reference evidence="2 3" key="1">
    <citation type="journal article" date="2015" name="Genome Announc.">
        <title>Draft Genome Sequence of the Terrestrial Cyanobacterium Scytonema millei VB511283, Isolated from Eastern India.</title>
        <authorList>
            <person name="Sen D."/>
            <person name="Chandrababunaidu M.M."/>
            <person name="Singh D."/>
            <person name="Sanghi N."/>
            <person name="Ghorai A."/>
            <person name="Mishra G.P."/>
            <person name="Madduluri M."/>
            <person name="Adhikary S.P."/>
            <person name="Tripathy S."/>
        </authorList>
    </citation>
    <scope>NUCLEOTIDE SEQUENCE [LARGE SCALE GENOMIC DNA]</scope>
    <source>
        <strain evidence="2 3">VB511283</strain>
    </source>
</reference>
<keyword evidence="1" id="KW-1133">Transmembrane helix</keyword>
<protein>
    <submittedName>
        <fullName evidence="2">DUF3007 family protein</fullName>
    </submittedName>
</protein>
<comment type="caution">
    <text evidence="2">The sequence shown here is derived from an EMBL/GenBank/DDBJ whole genome shotgun (WGS) entry which is preliminary data.</text>
</comment>
<dbReference type="Proteomes" id="UP000031532">
    <property type="component" value="Unassembled WGS sequence"/>
</dbReference>
<proteinExistence type="predicted"/>
<dbReference type="OrthoDB" id="467669at2"/>
<evidence type="ECO:0000256" key="1">
    <source>
        <dbReference type="SAM" id="Phobius"/>
    </source>
</evidence>
<evidence type="ECO:0000313" key="2">
    <source>
        <dbReference type="EMBL" id="NHC38125.1"/>
    </source>
</evidence>
<dbReference type="AlphaFoldDB" id="A0A9X5EA48"/>
<organism evidence="2 3">
    <name type="scientific">Scytonema millei VB511283</name>
    <dbReference type="NCBI Taxonomy" id="1245923"/>
    <lineage>
        <taxon>Bacteria</taxon>
        <taxon>Bacillati</taxon>
        <taxon>Cyanobacteriota</taxon>
        <taxon>Cyanophyceae</taxon>
        <taxon>Nostocales</taxon>
        <taxon>Scytonemataceae</taxon>
        <taxon>Scytonema</taxon>
    </lineage>
</organism>
<keyword evidence="1" id="KW-0812">Transmembrane</keyword>
<dbReference type="PANTHER" id="PTHR35734">
    <property type="entry name" value="OS01G0805200 PROTEIN"/>
    <property type="match status" value="1"/>
</dbReference>
<keyword evidence="3" id="KW-1185">Reference proteome</keyword>
<dbReference type="EMBL" id="JTJC03000017">
    <property type="protein sequence ID" value="NHC38125.1"/>
    <property type="molecule type" value="Genomic_DNA"/>
</dbReference>
<dbReference type="RefSeq" id="WP_039714556.1">
    <property type="nucleotide sequence ID" value="NZ_JTJC03000017.1"/>
</dbReference>
<evidence type="ECO:0000313" key="3">
    <source>
        <dbReference type="Proteomes" id="UP000031532"/>
    </source>
</evidence>
<name>A0A9X5EA48_9CYAN</name>
<dbReference type="InterPro" id="IPR021562">
    <property type="entry name" value="DUF3007"/>
</dbReference>
<feature type="transmembrane region" description="Helical" evidence="1">
    <location>
        <begin position="36"/>
        <end position="55"/>
    </location>
</feature>
<dbReference type="Pfam" id="PF11460">
    <property type="entry name" value="DUF3007"/>
    <property type="match status" value="1"/>
</dbReference>
<feature type="transmembrane region" description="Helical" evidence="1">
    <location>
        <begin position="7"/>
        <end position="24"/>
    </location>
</feature>
<dbReference type="PANTHER" id="PTHR35734:SF1">
    <property type="entry name" value="OS01G0805200 PROTEIN"/>
    <property type="match status" value="1"/>
</dbReference>
<gene>
    <name evidence="2" type="ORF">QH73_0026485</name>
</gene>